<dbReference type="PANTHER" id="PTHR43667">
    <property type="entry name" value="CYCLOPROPANE-FATTY-ACYL-PHOSPHOLIPID SYNTHASE"/>
    <property type="match status" value="1"/>
</dbReference>
<sequence length="415" mass="47058">MTDVTSQTRLIGSGQQDGISAQLRLRDPWLKALTMALSRLAVGRLALTLPSGQQICFGEKDDDLPEVSVQLHRARAAKRILQSGGIGLGESYIDGDWSCDNVTGLIELALRNEAALKSAMVGKWLSGFVNFMRHLRARNSRSGSRRNIAYHYDLGNSFYRHWLDGTMTYSAALFDHPDQPLEEAQLQKYRRIADLANIGDGAKILEIGCGWGGFARLAATDYGATIDGITLSEEQLGYAKAQARHLRMEDQTRFHFRDYRDQAGSFDAIVSIEMFEAVGEENWDSYFQTIKRNLKDGGRAVVQVITIADDRYENYRKSADFIQRYIFPGGQLPSKTAFIDAAARNGLTAHIAEEFGADYAATLKIWKEKFLEKWDQIEPLGFDERFKRMWEFYLQYCEAGFRQQTIDVVIFEIHR</sequence>
<comment type="similarity">
    <text evidence="1">Belongs to the CFA/CMAS family.</text>
</comment>
<evidence type="ECO:0000313" key="7">
    <source>
        <dbReference type="EMBL" id="MZR22896.1"/>
    </source>
</evidence>
<dbReference type="PIRSF" id="PIRSF003085">
    <property type="entry name" value="CMAS"/>
    <property type="match status" value="1"/>
</dbReference>
<gene>
    <name evidence="7" type="ORF">GQF03_11185</name>
</gene>
<evidence type="ECO:0000256" key="2">
    <source>
        <dbReference type="ARBA" id="ARBA00022603"/>
    </source>
</evidence>
<dbReference type="Proteomes" id="UP000445696">
    <property type="component" value="Unassembled WGS sequence"/>
</dbReference>
<keyword evidence="4" id="KW-0949">S-adenosyl-L-methionine</keyword>
<dbReference type="CDD" id="cd02440">
    <property type="entry name" value="AdoMet_MTases"/>
    <property type="match status" value="1"/>
</dbReference>
<comment type="caution">
    <text evidence="7">The sequence shown here is derived from an EMBL/GenBank/DDBJ whole genome shotgun (WGS) entry which is preliminary data.</text>
</comment>
<dbReference type="InterPro" id="IPR050723">
    <property type="entry name" value="CFA/CMAS"/>
</dbReference>
<evidence type="ECO:0000313" key="8">
    <source>
        <dbReference type="Proteomes" id="UP000445696"/>
    </source>
</evidence>
<dbReference type="InterPro" id="IPR003333">
    <property type="entry name" value="CMAS"/>
</dbReference>
<dbReference type="GO" id="GO:0032259">
    <property type="term" value="P:methylation"/>
    <property type="evidence" value="ECO:0007669"/>
    <property type="project" value="UniProtKB-KW"/>
</dbReference>
<organism evidence="7 8">
    <name type="scientific">Sneathiella chungangensis</name>
    <dbReference type="NCBI Taxonomy" id="1418234"/>
    <lineage>
        <taxon>Bacteria</taxon>
        <taxon>Pseudomonadati</taxon>
        <taxon>Pseudomonadota</taxon>
        <taxon>Alphaproteobacteria</taxon>
        <taxon>Sneathiellales</taxon>
        <taxon>Sneathiellaceae</taxon>
        <taxon>Sneathiella</taxon>
    </lineage>
</organism>
<proteinExistence type="inferred from homology"/>
<evidence type="ECO:0000256" key="3">
    <source>
        <dbReference type="ARBA" id="ARBA00022679"/>
    </source>
</evidence>
<dbReference type="Pfam" id="PF02353">
    <property type="entry name" value="CMAS"/>
    <property type="match status" value="1"/>
</dbReference>
<keyword evidence="8" id="KW-1185">Reference proteome</keyword>
<keyword evidence="2 7" id="KW-0489">Methyltransferase</keyword>
<dbReference type="AlphaFoldDB" id="A0A845MHU6"/>
<dbReference type="OrthoDB" id="9782855at2"/>
<evidence type="ECO:0000256" key="1">
    <source>
        <dbReference type="ARBA" id="ARBA00010815"/>
    </source>
</evidence>
<protein>
    <submittedName>
        <fullName evidence="7">Methyltransferase domain-containing protein</fullName>
    </submittedName>
</protein>
<dbReference type="Gene3D" id="3.40.50.150">
    <property type="entry name" value="Vaccinia Virus protein VP39"/>
    <property type="match status" value="1"/>
</dbReference>
<feature type="active site" evidence="6">
    <location>
        <position position="397"/>
    </location>
</feature>
<dbReference type="SUPFAM" id="SSF53335">
    <property type="entry name" value="S-adenosyl-L-methionine-dependent methyltransferases"/>
    <property type="match status" value="1"/>
</dbReference>
<dbReference type="RefSeq" id="WP_161339352.1">
    <property type="nucleotide sequence ID" value="NZ_JBHSDG010000004.1"/>
</dbReference>
<reference evidence="7 8" key="1">
    <citation type="journal article" date="2014" name="Int. J. Syst. Evol. Microbiol.">
        <title>Sneathiella chungangensis sp. nov., isolated from a marine sand, and emended description of the genus Sneathiella.</title>
        <authorList>
            <person name="Siamphan C."/>
            <person name="Kim H."/>
            <person name="Lee J.S."/>
            <person name="Kim W."/>
        </authorList>
    </citation>
    <scope>NUCLEOTIDE SEQUENCE [LARGE SCALE GENOMIC DNA]</scope>
    <source>
        <strain evidence="7 8">KCTC 32476</strain>
    </source>
</reference>
<keyword evidence="5" id="KW-0443">Lipid metabolism</keyword>
<dbReference type="InterPro" id="IPR029063">
    <property type="entry name" value="SAM-dependent_MTases_sf"/>
</dbReference>
<keyword evidence="3 7" id="KW-0808">Transferase</keyword>
<dbReference type="PANTHER" id="PTHR43667:SF2">
    <property type="entry name" value="FATTY ACID C-METHYL TRANSFERASE"/>
    <property type="match status" value="1"/>
</dbReference>
<evidence type="ECO:0000256" key="6">
    <source>
        <dbReference type="PIRSR" id="PIRSR003085-1"/>
    </source>
</evidence>
<dbReference type="GO" id="GO:0008610">
    <property type="term" value="P:lipid biosynthetic process"/>
    <property type="evidence" value="ECO:0007669"/>
    <property type="project" value="InterPro"/>
</dbReference>
<name>A0A845MHU6_9PROT</name>
<evidence type="ECO:0000256" key="4">
    <source>
        <dbReference type="ARBA" id="ARBA00022691"/>
    </source>
</evidence>
<accession>A0A845MHU6</accession>
<evidence type="ECO:0000256" key="5">
    <source>
        <dbReference type="ARBA" id="ARBA00023098"/>
    </source>
</evidence>
<dbReference type="EMBL" id="WTVA01000004">
    <property type="protein sequence ID" value="MZR22896.1"/>
    <property type="molecule type" value="Genomic_DNA"/>
</dbReference>
<dbReference type="GO" id="GO:0008168">
    <property type="term" value="F:methyltransferase activity"/>
    <property type="evidence" value="ECO:0007669"/>
    <property type="project" value="UniProtKB-KW"/>
</dbReference>